<protein>
    <recommendedName>
        <fullName evidence="6 7">Large ribosomal subunit protein uL18</fullName>
    </recommendedName>
</protein>
<sequence>MKKLSKSVSGRIRRKKRIKLKIRGTSAKPRLCVFRSAKHIYAQIVDDSLRVTLASSSSVDKEIAKKFGKGGGGNIGAAKIVGKSIAEKAGAKGIKTVVFDRGGYLYHGRVKALADAARERGLEF</sequence>
<dbReference type="HAMAP" id="MF_01337_B">
    <property type="entry name" value="Ribosomal_uL18_B"/>
    <property type="match status" value="1"/>
</dbReference>
<dbReference type="NCBIfam" id="TIGR00060">
    <property type="entry name" value="L18_bact"/>
    <property type="match status" value="1"/>
</dbReference>
<dbReference type="InterPro" id="IPR004389">
    <property type="entry name" value="Ribosomal_uL18_bac-type"/>
</dbReference>
<reference evidence="8" key="1">
    <citation type="journal article" date="2021" name="Environ. Microbiol.">
        <title>Genomic characterization of three novel Desulfobacterota classes expand the metabolic and phylogenetic diversity of the phylum.</title>
        <authorList>
            <person name="Murphy C.L."/>
            <person name="Biggerstaff J."/>
            <person name="Eichhorn A."/>
            <person name="Ewing E."/>
            <person name="Shahan R."/>
            <person name="Soriano D."/>
            <person name="Stewart S."/>
            <person name="VanMol K."/>
            <person name="Walker R."/>
            <person name="Walters P."/>
            <person name="Elshahed M.S."/>
            <person name="Youssef N.H."/>
        </authorList>
    </citation>
    <scope>NUCLEOTIDE SEQUENCE</scope>
    <source>
        <strain evidence="8">Zod_Metabat.24</strain>
    </source>
</reference>
<dbReference type="PANTHER" id="PTHR12899:SF3">
    <property type="entry name" value="LARGE RIBOSOMAL SUBUNIT PROTEIN UL18M"/>
    <property type="match status" value="1"/>
</dbReference>
<evidence type="ECO:0000256" key="5">
    <source>
        <dbReference type="ARBA" id="ARBA00023274"/>
    </source>
</evidence>
<dbReference type="GO" id="GO:0022625">
    <property type="term" value="C:cytosolic large ribosomal subunit"/>
    <property type="evidence" value="ECO:0007669"/>
    <property type="project" value="TreeGrafter"/>
</dbReference>
<keyword evidence="4 7" id="KW-0689">Ribosomal protein</keyword>
<name>A0A9D8PNM0_9DELT</name>
<evidence type="ECO:0000313" key="9">
    <source>
        <dbReference type="Proteomes" id="UP000809273"/>
    </source>
</evidence>
<evidence type="ECO:0000256" key="2">
    <source>
        <dbReference type="ARBA" id="ARBA00022730"/>
    </source>
</evidence>
<comment type="caution">
    <text evidence="8">The sequence shown here is derived from an EMBL/GenBank/DDBJ whole genome shotgun (WGS) entry which is preliminary data.</text>
</comment>
<dbReference type="EMBL" id="JAFGIX010000049">
    <property type="protein sequence ID" value="MBN1573439.1"/>
    <property type="molecule type" value="Genomic_DNA"/>
</dbReference>
<dbReference type="GO" id="GO:0003735">
    <property type="term" value="F:structural constituent of ribosome"/>
    <property type="evidence" value="ECO:0007669"/>
    <property type="project" value="InterPro"/>
</dbReference>
<dbReference type="SUPFAM" id="SSF53137">
    <property type="entry name" value="Translational machinery components"/>
    <property type="match status" value="1"/>
</dbReference>
<organism evidence="8 9">
    <name type="scientific">Candidatus Zymogenus saltonus</name>
    <dbReference type="NCBI Taxonomy" id="2844893"/>
    <lineage>
        <taxon>Bacteria</taxon>
        <taxon>Deltaproteobacteria</taxon>
        <taxon>Candidatus Zymogenia</taxon>
        <taxon>Candidatus Zymogeniales</taxon>
        <taxon>Candidatus Zymogenaceae</taxon>
        <taxon>Candidatus Zymogenus</taxon>
    </lineage>
</organism>
<dbReference type="FunFam" id="3.30.420.100:FF:000001">
    <property type="entry name" value="50S ribosomal protein L18"/>
    <property type="match status" value="1"/>
</dbReference>
<dbReference type="Proteomes" id="UP000809273">
    <property type="component" value="Unassembled WGS sequence"/>
</dbReference>
<evidence type="ECO:0000256" key="6">
    <source>
        <dbReference type="ARBA" id="ARBA00035197"/>
    </source>
</evidence>
<comment type="similarity">
    <text evidence="1 7">Belongs to the universal ribosomal protein uL18 family.</text>
</comment>
<comment type="function">
    <text evidence="7">This is one of the proteins that bind and probably mediate the attachment of the 5S RNA into the large ribosomal subunit, where it forms part of the central protuberance.</text>
</comment>
<dbReference type="InterPro" id="IPR057268">
    <property type="entry name" value="Ribosomal_L18"/>
</dbReference>
<keyword evidence="3 7" id="KW-0694">RNA-binding</keyword>
<evidence type="ECO:0000256" key="3">
    <source>
        <dbReference type="ARBA" id="ARBA00022884"/>
    </source>
</evidence>
<evidence type="ECO:0000256" key="7">
    <source>
        <dbReference type="HAMAP-Rule" id="MF_01337"/>
    </source>
</evidence>
<dbReference type="PANTHER" id="PTHR12899">
    <property type="entry name" value="39S RIBOSOMAL PROTEIN L18, MITOCHONDRIAL"/>
    <property type="match status" value="1"/>
</dbReference>
<reference evidence="8" key="2">
    <citation type="submission" date="2021-01" db="EMBL/GenBank/DDBJ databases">
        <authorList>
            <person name="Hahn C.R."/>
            <person name="Youssef N.H."/>
            <person name="Elshahed M."/>
        </authorList>
    </citation>
    <scope>NUCLEOTIDE SEQUENCE</scope>
    <source>
        <strain evidence="8">Zod_Metabat.24</strain>
    </source>
</reference>
<evidence type="ECO:0000256" key="1">
    <source>
        <dbReference type="ARBA" id="ARBA00007116"/>
    </source>
</evidence>
<dbReference type="InterPro" id="IPR005484">
    <property type="entry name" value="Ribosomal_uL18_bac/plant/anim"/>
</dbReference>
<comment type="subunit">
    <text evidence="7">Part of the 50S ribosomal subunit; part of the 5S rRNA/L5/L18/L25 subcomplex. Contacts the 5S and 23S rRNAs.</text>
</comment>
<keyword evidence="5 7" id="KW-0687">Ribonucleoprotein</keyword>
<dbReference type="AlphaFoldDB" id="A0A9D8PNM0"/>
<evidence type="ECO:0000256" key="4">
    <source>
        <dbReference type="ARBA" id="ARBA00022980"/>
    </source>
</evidence>
<accession>A0A9D8PNM0</accession>
<gene>
    <name evidence="7" type="primary">rplR</name>
    <name evidence="8" type="ORF">JW984_09625</name>
</gene>
<dbReference type="CDD" id="cd00432">
    <property type="entry name" value="Ribosomal_L18_L5e"/>
    <property type="match status" value="1"/>
</dbReference>
<keyword evidence="2 7" id="KW-0699">rRNA-binding</keyword>
<proteinExistence type="inferred from homology"/>
<dbReference type="GO" id="GO:0008097">
    <property type="term" value="F:5S rRNA binding"/>
    <property type="evidence" value="ECO:0007669"/>
    <property type="project" value="TreeGrafter"/>
</dbReference>
<dbReference type="GO" id="GO:0006412">
    <property type="term" value="P:translation"/>
    <property type="evidence" value="ECO:0007669"/>
    <property type="project" value="UniProtKB-UniRule"/>
</dbReference>
<dbReference type="Gene3D" id="3.30.420.100">
    <property type="match status" value="1"/>
</dbReference>
<dbReference type="Pfam" id="PF00861">
    <property type="entry name" value="Ribosomal_L18p"/>
    <property type="match status" value="1"/>
</dbReference>
<evidence type="ECO:0000313" key="8">
    <source>
        <dbReference type="EMBL" id="MBN1573439.1"/>
    </source>
</evidence>